<feature type="compositionally biased region" description="Polar residues" evidence="9">
    <location>
        <begin position="1087"/>
        <end position="1097"/>
    </location>
</feature>
<organism evidence="11 12">
    <name type="scientific">Cerrena zonata</name>
    <dbReference type="NCBI Taxonomy" id="2478898"/>
    <lineage>
        <taxon>Eukaryota</taxon>
        <taxon>Fungi</taxon>
        <taxon>Dikarya</taxon>
        <taxon>Basidiomycota</taxon>
        <taxon>Agaricomycotina</taxon>
        <taxon>Agaricomycetes</taxon>
        <taxon>Polyporales</taxon>
        <taxon>Cerrenaceae</taxon>
        <taxon>Cerrena</taxon>
    </lineage>
</organism>
<proteinExistence type="predicted"/>
<dbReference type="EMBL" id="JASBNA010000033">
    <property type="protein sequence ID" value="KAK7682915.1"/>
    <property type="molecule type" value="Genomic_DNA"/>
</dbReference>
<dbReference type="GO" id="GO:0005634">
    <property type="term" value="C:nucleus"/>
    <property type="evidence" value="ECO:0007669"/>
    <property type="project" value="TreeGrafter"/>
</dbReference>
<evidence type="ECO:0000256" key="5">
    <source>
        <dbReference type="ARBA" id="ARBA00022490"/>
    </source>
</evidence>
<dbReference type="Proteomes" id="UP001385951">
    <property type="component" value="Unassembled WGS sequence"/>
</dbReference>
<keyword evidence="5" id="KW-0963">Cytoplasm</keyword>
<evidence type="ECO:0000256" key="4">
    <source>
        <dbReference type="ARBA" id="ARBA00022475"/>
    </source>
</evidence>
<evidence type="ECO:0000259" key="10">
    <source>
        <dbReference type="PROSITE" id="PS50002"/>
    </source>
</evidence>
<feature type="compositionally biased region" description="Polar residues" evidence="9">
    <location>
        <begin position="185"/>
        <end position="200"/>
    </location>
</feature>
<reference evidence="11 12" key="1">
    <citation type="submission" date="2022-09" db="EMBL/GenBank/DDBJ databases">
        <authorList>
            <person name="Palmer J.M."/>
        </authorList>
    </citation>
    <scope>NUCLEOTIDE SEQUENCE [LARGE SCALE GENOMIC DNA]</scope>
    <source>
        <strain evidence="11 12">DSM 7382</strain>
    </source>
</reference>
<feature type="region of interest" description="Disordered" evidence="9">
    <location>
        <begin position="147"/>
        <end position="263"/>
    </location>
</feature>
<feature type="compositionally biased region" description="Low complexity" evidence="9">
    <location>
        <begin position="147"/>
        <end position="167"/>
    </location>
</feature>
<feature type="region of interest" description="Disordered" evidence="9">
    <location>
        <begin position="456"/>
        <end position="515"/>
    </location>
</feature>
<dbReference type="GO" id="GO:0030833">
    <property type="term" value="P:regulation of actin filament polymerization"/>
    <property type="evidence" value="ECO:0007669"/>
    <property type="project" value="TreeGrafter"/>
</dbReference>
<comment type="caution">
    <text evidence="11">The sequence shown here is derived from an EMBL/GenBank/DDBJ whole genome shotgun (WGS) entry which is preliminary data.</text>
</comment>
<feature type="compositionally biased region" description="Acidic residues" evidence="9">
    <location>
        <begin position="208"/>
        <end position="217"/>
    </location>
</feature>
<sequence>MSSLYIGVYKALYDYAAQADEELTLRADDLLYLLEKSDIDDWWKVKKRVVPVGDEEVEEPVGLVPSNYIELAQVIKTASALYDYDKQTEEELSFKEGEHFNIFDLSDPDWLLVGDSTNQLFGFIPSNYIELHNSNAAVNTPIAPQPQQAAFQLPPQSQPQQQPQPSQFIPPPQHPSHQPVDKSPSHQSYNDSSTDPSPQSRGGYDYNDVGDDIDDDAPPPMPSRPTGSGSAPAPSAPRPLQPSTTGNKVGDYEQEEDISAQPEHSFDGEFFTWYIDEVDGRKKRAVIFSIGKGLVIMKPNTSNPKKLKLKSASQLDNEWRIKDIIQFSHEKKHVFLDMKNPDSSIELHAGSKDVAEAIISILGDLKGAERAQGLKEVVTASRAATDSSNRRVGKLLFDFVAQGDDELGCKEGDEVYIVNDTKSKDWWMCENIDTKKQGVVPSSYIEIVGTANLDKLTDGPQRRKSLKSSSKGRVVESSRKHHRSRDERDRIRERDRIQRDKSSSKRSDGDKSMPNYHRVRTWIDSSGSFKVEAEFLGCVEGKIHLHKSNGVKIAVAANKLSIEDLEYVEKITGTSLAQYKDEVLKQNLKKKTGATKSSVAAINDIPLLSHQDLRLQLLCLPVSQNMIGLREGDILRVMKFLDNKFNRKSHAEEVPANTGSLFTESSGALKNNSNSEISKVSAKALPSPSPNKTVEQQSQENKFEDDAWAVKPAARSNEDLSKPSSRPQTPQYTGSLQDLYLRKTDPVNAPPAASVTPSAPALTPVKTGSLVQPGDQFSVQKTGGGLASQTTGNFKPVSAQQTGNLIPAQPTGFAPITAQPTGFMPIQPTGFVPVQATGILQPQITFGIVPLQTGATTFTAQKTGPQSTMPTTSFNQLPMQPTLQTGNVTMPQTSFGSQPTGGNMPQTSFGGQSTGGFMSIQNTASMVPTQRTAKLHLEDNQLVDSLKPHLGQPTGGFPQTSFGQPAQQFPQTSFGGQPTGGFQQPNQFPQNTFGQPAQQFPQTSFGQPAQQFPQTTFGQPQQFPQQGFAQPDMNQMTNMFQNTGISSPNTFGQAQPNTTFGQQPTFDGFNQPLQAQPTGAGFGNAPGSLQPQPTESF</sequence>
<dbReference type="GO" id="GO:0008092">
    <property type="term" value="F:cytoskeletal protein binding"/>
    <property type="evidence" value="ECO:0007669"/>
    <property type="project" value="InterPro"/>
</dbReference>
<protein>
    <recommendedName>
        <fullName evidence="10">SH3 domain-containing protein</fullName>
    </recommendedName>
</protein>
<feature type="compositionally biased region" description="Low complexity" evidence="9">
    <location>
        <begin position="746"/>
        <end position="764"/>
    </location>
</feature>
<dbReference type="InterPro" id="IPR007131">
    <property type="entry name" value="SHD1"/>
</dbReference>
<dbReference type="Gene3D" id="2.30.30.700">
    <property type="entry name" value="SLA1 homology domain 1"/>
    <property type="match status" value="1"/>
</dbReference>
<dbReference type="GO" id="GO:0042802">
    <property type="term" value="F:identical protein binding"/>
    <property type="evidence" value="ECO:0007669"/>
    <property type="project" value="InterPro"/>
</dbReference>
<dbReference type="CDD" id="cd11773">
    <property type="entry name" value="SH3_Sla1p_1"/>
    <property type="match status" value="1"/>
</dbReference>
<dbReference type="Pfam" id="PF03983">
    <property type="entry name" value="SHD1"/>
    <property type="match status" value="1"/>
</dbReference>
<dbReference type="GO" id="GO:0030674">
    <property type="term" value="F:protein-macromolecule adaptor activity"/>
    <property type="evidence" value="ECO:0007669"/>
    <property type="project" value="InterPro"/>
</dbReference>
<evidence type="ECO:0000256" key="7">
    <source>
        <dbReference type="ARBA" id="ARBA00023136"/>
    </source>
</evidence>
<dbReference type="InterPro" id="IPR001452">
    <property type="entry name" value="SH3_domain"/>
</dbReference>
<keyword evidence="6" id="KW-0677">Repeat</keyword>
<keyword evidence="4" id="KW-1003">Cell membrane</keyword>
<dbReference type="InterPro" id="IPR035800">
    <property type="entry name" value="Sla1_SH3_1"/>
</dbReference>
<comment type="subcellular location">
    <subcellularLocation>
        <location evidence="1">Cell membrane</location>
    </subcellularLocation>
    <subcellularLocation>
        <location evidence="2">Cytoplasm</location>
    </subcellularLocation>
</comment>
<dbReference type="Gene3D" id="2.30.30.40">
    <property type="entry name" value="SH3 Domains"/>
    <property type="match status" value="3"/>
</dbReference>
<feature type="domain" description="SH3" evidence="10">
    <location>
        <begin position="388"/>
        <end position="450"/>
    </location>
</feature>
<evidence type="ECO:0000256" key="6">
    <source>
        <dbReference type="ARBA" id="ARBA00022737"/>
    </source>
</evidence>
<feature type="compositionally biased region" description="Polar residues" evidence="9">
    <location>
        <begin position="957"/>
        <end position="969"/>
    </location>
</feature>
<feature type="region of interest" description="Disordered" evidence="9">
    <location>
        <begin position="951"/>
        <end position="1097"/>
    </location>
</feature>
<feature type="compositionally biased region" description="Low complexity" evidence="9">
    <location>
        <begin position="1005"/>
        <end position="1031"/>
    </location>
</feature>
<feature type="compositionally biased region" description="Low complexity" evidence="9">
    <location>
        <begin position="970"/>
        <end position="996"/>
    </location>
</feature>
<evidence type="ECO:0000256" key="3">
    <source>
        <dbReference type="ARBA" id="ARBA00022443"/>
    </source>
</evidence>
<feature type="compositionally biased region" description="Polar residues" evidence="9">
    <location>
        <begin position="657"/>
        <end position="678"/>
    </location>
</feature>
<dbReference type="CDD" id="cd11775">
    <property type="entry name" value="SH3_Sla1p_3"/>
    <property type="match status" value="1"/>
</dbReference>
<feature type="region of interest" description="Disordered" evidence="9">
    <location>
        <begin position="650"/>
        <end position="707"/>
    </location>
</feature>
<feature type="compositionally biased region" description="Polar residues" evidence="9">
    <location>
        <begin position="1032"/>
        <end position="1065"/>
    </location>
</feature>
<dbReference type="InterPro" id="IPR035821">
    <property type="entry name" value="Sla1_SH3_3"/>
</dbReference>
<feature type="domain" description="SH3" evidence="10">
    <location>
        <begin position="4"/>
        <end position="74"/>
    </location>
</feature>
<dbReference type="SUPFAM" id="SSF50044">
    <property type="entry name" value="SH3-domain"/>
    <property type="match status" value="3"/>
</dbReference>
<dbReference type="GO" id="GO:0000147">
    <property type="term" value="P:actin cortical patch assembly"/>
    <property type="evidence" value="ECO:0007669"/>
    <property type="project" value="TreeGrafter"/>
</dbReference>
<evidence type="ECO:0000256" key="9">
    <source>
        <dbReference type="SAM" id="MobiDB-lite"/>
    </source>
</evidence>
<dbReference type="Pfam" id="PF24081">
    <property type="entry name" value="PH_SLA1"/>
    <property type="match status" value="1"/>
</dbReference>
<evidence type="ECO:0000256" key="8">
    <source>
        <dbReference type="PROSITE-ProRule" id="PRU00192"/>
    </source>
</evidence>
<dbReference type="Pfam" id="PF00018">
    <property type="entry name" value="SH3_1"/>
    <property type="match status" value="2"/>
</dbReference>
<keyword evidence="7" id="KW-0472">Membrane</keyword>
<dbReference type="GO" id="GO:0005886">
    <property type="term" value="C:plasma membrane"/>
    <property type="evidence" value="ECO:0007669"/>
    <property type="project" value="UniProtKB-SubCell"/>
</dbReference>
<feature type="compositionally biased region" description="Low complexity" evidence="9">
    <location>
        <begin position="224"/>
        <end position="233"/>
    </location>
</feature>
<feature type="compositionally biased region" description="Basic and acidic residues" evidence="9">
    <location>
        <begin position="473"/>
        <end position="511"/>
    </location>
</feature>
<dbReference type="FunFam" id="2.30.30.700:FF:000001">
    <property type="entry name" value="Actin cytoskeleton-regulatory complex protein SLA1"/>
    <property type="match status" value="1"/>
</dbReference>
<dbReference type="SMART" id="SM00326">
    <property type="entry name" value="SH3"/>
    <property type="match status" value="3"/>
</dbReference>
<evidence type="ECO:0000256" key="1">
    <source>
        <dbReference type="ARBA" id="ARBA00004236"/>
    </source>
</evidence>
<keyword evidence="3 8" id="KW-0728">SH3 domain</keyword>
<dbReference type="PROSITE" id="PS50002">
    <property type="entry name" value="SH3"/>
    <property type="match status" value="3"/>
</dbReference>
<dbReference type="InterPro" id="IPR056996">
    <property type="entry name" value="PH_SLA1"/>
</dbReference>
<evidence type="ECO:0000256" key="2">
    <source>
        <dbReference type="ARBA" id="ARBA00004496"/>
    </source>
</evidence>
<evidence type="ECO:0000313" key="12">
    <source>
        <dbReference type="Proteomes" id="UP001385951"/>
    </source>
</evidence>
<name>A0AAW0G1I8_9APHY</name>
<dbReference type="PANTHER" id="PTHR15735:SF19">
    <property type="entry name" value="ACTIN CYTOSKELETON-REGULATORY COMPLEX PROTEIN SLA1"/>
    <property type="match status" value="1"/>
</dbReference>
<feature type="region of interest" description="Disordered" evidence="9">
    <location>
        <begin position="745"/>
        <end position="795"/>
    </location>
</feature>
<gene>
    <name evidence="11" type="ORF">QCA50_013948</name>
</gene>
<feature type="compositionally biased region" description="Polar residues" evidence="9">
    <location>
        <begin position="775"/>
        <end position="795"/>
    </location>
</feature>
<dbReference type="AlphaFoldDB" id="A0AAW0G1I8"/>
<evidence type="ECO:0000313" key="11">
    <source>
        <dbReference type="EMBL" id="KAK7682915.1"/>
    </source>
</evidence>
<dbReference type="Pfam" id="PF14604">
    <property type="entry name" value="SH3_9"/>
    <property type="match status" value="1"/>
</dbReference>
<feature type="domain" description="SH3" evidence="10">
    <location>
        <begin position="75"/>
        <end position="134"/>
    </location>
</feature>
<dbReference type="PANTHER" id="PTHR15735">
    <property type="entry name" value="FCH AND DOUBLE SH3 DOMAINS PROTEIN"/>
    <property type="match status" value="1"/>
</dbReference>
<dbReference type="CDD" id="cd11774">
    <property type="entry name" value="SH3_Sla1p_2"/>
    <property type="match status" value="1"/>
</dbReference>
<dbReference type="GO" id="GO:0043130">
    <property type="term" value="F:ubiquitin binding"/>
    <property type="evidence" value="ECO:0007669"/>
    <property type="project" value="InterPro"/>
</dbReference>
<dbReference type="InterPro" id="IPR036028">
    <property type="entry name" value="SH3-like_dom_sf"/>
</dbReference>
<accession>A0AAW0G1I8</accession>
<dbReference type="PRINTS" id="PR00452">
    <property type="entry name" value="SH3DOMAIN"/>
</dbReference>
<dbReference type="GO" id="GO:0005737">
    <property type="term" value="C:cytoplasm"/>
    <property type="evidence" value="ECO:0007669"/>
    <property type="project" value="UniProtKB-SubCell"/>
</dbReference>
<keyword evidence="12" id="KW-1185">Reference proteome</keyword>
<feature type="compositionally biased region" description="Polar residues" evidence="9">
    <location>
        <begin position="690"/>
        <end position="700"/>
    </location>
</feature>